<accession>A0A6B2M6H3</accession>
<dbReference type="SUPFAM" id="SSF54909">
    <property type="entry name" value="Dimeric alpha+beta barrel"/>
    <property type="match status" value="1"/>
</dbReference>
<dbReference type="InterPro" id="IPR036390">
    <property type="entry name" value="WH_DNA-bd_sf"/>
</dbReference>
<keyword evidence="1" id="KW-0805">Transcription regulation</keyword>
<dbReference type="InterPro" id="IPR019885">
    <property type="entry name" value="Tscrpt_reg_HTH_AsnC-type_CS"/>
</dbReference>
<sequence>MKAKLDALDGEILTLLQGDGRMSNVDLSRKIGISPPATLERVKKLEQAGVINGYAALTNPQSLGLSCTSFVEVTLGRHGRAGVERFIADVTAMSEVLECHHITGDADFLLKVVSRDIPAYEDFVLRKLTALADVQHLKTLVVLSTLKQETRLPIPIESKDKE</sequence>
<dbReference type="PANTHER" id="PTHR30154">
    <property type="entry name" value="LEUCINE-RESPONSIVE REGULATORY PROTEIN"/>
    <property type="match status" value="1"/>
</dbReference>
<feature type="domain" description="HTH asnC-type" evidence="4">
    <location>
        <begin position="5"/>
        <end position="66"/>
    </location>
</feature>
<dbReference type="InterPro" id="IPR019888">
    <property type="entry name" value="Tscrpt_reg_AsnC-like"/>
</dbReference>
<proteinExistence type="predicted"/>
<dbReference type="Proteomes" id="UP000478417">
    <property type="component" value="Unassembled WGS sequence"/>
</dbReference>
<dbReference type="GO" id="GO:0043200">
    <property type="term" value="P:response to amino acid"/>
    <property type="evidence" value="ECO:0007669"/>
    <property type="project" value="TreeGrafter"/>
</dbReference>
<dbReference type="Pfam" id="PF01037">
    <property type="entry name" value="AsnC_trans_reg"/>
    <property type="match status" value="1"/>
</dbReference>
<evidence type="ECO:0000256" key="2">
    <source>
        <dbReference type="ARBA" id="ARBA00023125"/>
    </source>
</evidence>
<dbReference type="AlphaFoldDB" id="A0A6B2M6H3"/>
<dbReference type="EMBL" id="JAAGNX010000003">
    <property type="protein sequence ID" value="NDV63405.1"/>
    <property type="molecule type" value="Genomic_DNA"/>
</dbReference>
<dbReference type="Gene3D" id="3.30.70.920">
    <property type="match status" value="1"/>
</dbReference>
<dbReference type="Gene3D" id="1.10.10.10">
    <property type="entry name" value="Winged helix-like DNA-binding domain superfamily/Winged helix DNA-binding domain"/>
    <property type="match status" value="1"/>
</dbReference>
<evidence type="ECO:0000256" key="1">
    <source>
        <dbReference type="ARBA" id="ARBA00023015"/>
    </source>
</evidence>
<dbReference type="InterPro" id="IPR000485">
    <property type="entry name" value="AsnC-type_HTH_dom"/>
</dbReference>
<evidence type="ECO:0000313" key="5">
    <source>
        <dbReference type="EMBL" id="NDV63405.1"/>
    </source>
</evidence>
<dbReference type="Pfam" id="PF13412">
    <property type="entry name" value="HTH_24"/>
    <property type="match status" value="1"/>
</dbReference>
<dbReference type="SUPFAM" id="SSF46785">
    <property type="entry name" value="Winged helix' DNA-binding domain"/>
    <property type="match status" value="1"/>
</dbReference>
<evidence type="ECO:0000256" key="3">
    <source>
        <dbReference type="ARBA" id="ARBA00023163"/>
    </source>
</evidence>
<organism evidence="5 6">
    <name type="scientific">Oceanipulchritudo coccoides</name>
    <dbReference type="NCBI Taxonomy" id="2706888"/>
    <lineage>
        <taxon>Bacteria</taxon>
        <taxon>Pseudomonadati</taxon>
        <taxon>Verrucomicrobiota</taxon>
        <taxon>Opitutia</taxon>
        <taxon>Puniceicoccales</taxon>
        <taxon>Oceanipulchritudinaceae</taxon>
        <taxon>Oceanipulchritudo</taxon>
    </lineage>
</organism>
<dbReference type="PANTHER" id="PTHR30154:SF34">
    <property type="entry name" value="TRANSCRIPTIONAL REGULATOR AZLB"/>
    <property type="match status" value="1"/>
</dbReference>
<dbReference type="InterPro" id="IPR011991">
    <property type="entry name" value="ArsR-like_HTH"/>
</dbReference>
<gene>
    <name evidence="5" type="ORF">G0Q06_13145</name>
</gene>
<evidence type="ECO:0000259" key="4">
    <source>
        <dbReference type="PROSITE" id="PS50956"/>
    </source>
</evidence>
<protein>
    <submittedName>
        <fullName evidence="5">Lrp/AsnC family transcriptional regulator</fullName>
    </submittedName>
</protein>
<keyword evidence="2" id="KW-0238">DNA-binding</keyword>
<dbReference type="PRINTS" id="PR00033">
    <property type="entry name" value="HTHASNC"/>
</dbReference>
<dbReference type="GO" id="GO:0043565">
    <property type="term" value="F:sequence-specific DNA binding"/>
    <property type="evidence" value="ECO:0007669"/>
    <property type="project" value="InterPro"/>
</dbReference>
<keyword evidence="6" id="KW-1185">Reference proteome</keyword>
<dbReference type="GO" id="GO:0005829">
    <property type="term" value="C:cytosol"/>
    <property type="evidence" value="ECO:0007669"/>
    <property type="project" value="TreeGrafter"/>
</dbReference>
<dbReference type="InterPro" id="IPR011008">
    <property type="entry name" value="Dimeric_a/b-barrel"/>
</dbReference>
<dbReference type="GO" id="GO:0006355">
    <property type="term" value="P:regulation of DNA-templated transcription"/>
    <property type="evidence" value="ECO:0007669"/>
    <property type="project" value="UniProtKB-ARBA"/>
</dbReference>
<reference evidence="5 6" key="1">
    <citation type="submission" date="2020-02" db="EMBL/GenBank/DDBJ databases">
        <title>Albibacoteraceae fam. nov., the first described family within the subdivision 4 Verrucomicrobia.</title>
        <authorList>
            <person name="Xi F."/>
        </authorList>
    </citation>
    <scope>NUCLEOTIDE SEQUENCE [LARGE SCALE GENOMIC DNA]</scope>
    <source>
        <strain evidence="5 6">CK1056</strain>
    </source>
</reference>
<dbReference type="CDD" id="cd00090">
    <property type="entry name" value="HTH_ARSR"/>
    <property type="match status" value="1"/>
</dbReference>
<keyword evidence="3" id="KW-0804">Transcription</keyword>
<comment type="caution">
    <text evidence="5">The sequence shown here is derived from an EMBL/GenBank/DDBJ whole genome shotgun (WGS) entry which is preliminary data.</text>
</comment>
<dbReference type="PROSITE" id="PS00519">
    <property type="entry name" value="HTH_ASNC_1"/>
    <property type="match status" value="1"/>
</dbReference>
<dbReference type="InterPro" id="IPR019887">
    <property type="entry name" value="Tscrpt_reg_AsnC/Lrp_C"/>
</dbReference>
<name>A0A6B2M6H3_9BACT</name>
<evidence type="ECO:0000313" key="6">
    <source>
        <dbReference type="Proteomes" id="UP000478417"/>
    </source>
</evidence>
<dbReference type="RefSeq" id="WP_163966936.1">
    <property type="nucleotide sequence ID" value="NZ_JAAGNX010000003.1"/>
</dbReference>
<dbReference type="SMART" id="SM00344">
    <property type="entry name" value="HTH_ASNC"/>
    <property type="match status" value="1"/>
</dbReference>
<dbReference type="PROSITE" id="PS50956">
    <property type="entry name" value="HTH_ASNC_2"/>
    <property type="match status" value="1"/>
</dbReference>
<dbReference type="InterPro" id="IPR036388">
    <property type="entry name" value="WH-like_DNA-bd_sf"/>
</dbReference>